<evidence type="ECO:0000256" key="1">
    <source>
        <dbReference type="SAM" id="MobiDB-lite"/>
    </source>
</evidence>
<feature type="compositionally biased region" description="Polar residues" evidence="1">
    <location>
        <begin position="124"/>
        <end position="135"/>
    </location>
</feature>
<evidence type="ECO:0000313" key="2">
    <source>
        <dbReference type="EMBL" id="KAF9729674.1"/>
    </source>
</evidence>
<dbReference type="AlphaFoldDB" id="A0A9P6G6B8"/>
<feature type="compositionally biased region" description="Basic and acidic residues" evidence="1">
    <location>
        <begin position="137"/>
        <end position="147"/>
    </location>
</feature>
<protein>
    <submittedName>
        <fullName evidence="2">Uncharacterized protein</fullName>
    </submittedName>
</protein>
<keyword evidence="3" id="KW-1185">Reference proteome</keyword>
<dbReference type="Proteomes" id="UP000756921">
    <property type="component" value="Unassembled WGS sequence"/>
</dbReference>
<accession>A0A9P6G6B8</accession>
<feature type="region of interest" description="Disordered" evidence="1">
    <location>
        <begin position="122"/>
        <end position="147"/>
    </location>
</feature>
<comment type="caution">
    <text evidence="2">The sequence shown here is derived from an EMBL/GenBank/DDBJ whole genome shotgun (WGS) entry which is preliminary data.</text>
</comment>
<organism evidence="2 3">
    <name type="scientific">Paraphaeosphaeria minitans</name>
    <dbReference type="NCBI Taxonomy" id="565426"/>
    <lineage>
        <taxon>Eukaryota</taxon>
        <taxon>Fungi</taxon>
        <taxon>Dikarya</taxon>
        <taxon>Ascomycota</taxon>
        <taxon>Pezizomycotina</taxon>
        <taxon>Dothideomycetes</taxon>
        <taxon>Pleosporomycetidae</taxon>
        <taxon>Pleosporales</taxon>
        <taxon>Massarineae</taxon>
        <taxon>Didymosphaeriaceae</taxon>
        <taxon>Paraphaeosphaeria</taxon>
    </lineage>
</organism>
<dbReference type="EMBL" id="WJXW01000016">
    <property type="protein sequence ID" value="KAF9729674.1"/>
    <property type="molecule type" value="Genomic_DNA"/>
</dbReference>
<name>A0A9P6G6B8_9PLEO</name>
<proteinExistence type="predicted"/>
<evidence type="ECO:0000313" key="3">
    <source>
        <dbReference type="Proteomes" id="UP000756921"/>
    </source>
</evidence>
<gene>
    <name evidence="2" type="ORF">PMIN01_12538</name>
</gene>
<sequence length="147" mass="16033">MSSGEVLDRPSDCSTTLLSRRSHVVRGILPLLDECTRSTPLRAHIYPLIALAHSQTVAPSLARILAIDTGPLFQRDPSTLIASAVYLMQQETLQLTPTLFVPNTTTGNLAWSTLGQKSCCIRGQMSTGPHGQKSTRPYRDDGRRTSS</sequence>
<reference evidence="2" key="1">
    <citation type="journal article" date="2020" name="Mol. Plant Microbe Interact.">
        <title>Genome Sequence of the Biocontrol Agent Coniothyrium minitans strain Conio (IMI 134523).</title>
        <authorList>
            <person name="Patel D."/>
            <person name="Shittu T.A."/>
            <person name="Baroncelli R."/>
            <person name="Muthumeenakshi S."/>
            <person name="Osborne T.H."/>
            <person name="Janganan T.K."/>
            <person name="Sreenivasaprasad S."/>
        </authorList>
    </citation>
    <scope>NUCLEOTIDE SEQUENCE</scope>
    <source>
        <strain evidence="2">Conio</strain>
    </source>
</reference>